<dbReference type="EMBL" id="JACOPH010000010">
    <property type="protein sequence ID" value="MBC5714753.1"/>
    <property type="molecule type" value="Genomic_DNA"/>
</dbReference>
<comment type="function">
    <text evidence="2">May play the central regulatory role in sporulation. It may be an element of the effector pathway responsible for the activation of sporulation genes in response to nutritional stress. Spo0A may act in concert with spo0H (a sigma factor) to control the expression of some genes that are critical to the sporulation process.</text>
</comment>
<name>A0A923LPX5_9FIRM</name>
<comment type="caution">
    <text evidence="6">The sequence shown here is derived from an EMBL/GenBank/DDBJ whole genome shotgun (WGS) entry which is preliminary data.</text>
</comment>
<reference evidence="6" key="1">
    <citation type="submission" date="2020-08" db="EMBL/GenBank/DDBJ databases">
        <title>Genome public.</title>
        <authorList>
            <person name="Liu C."/>
            <person name="Sun Q."/>
        </authorList>
    </citation>
    <scope>NUCLEOTIDE SEQUENCE</scope>
    <source>
        <strain evidence="6">BX1005</strain>
    </source>
</reference>
<dbReference type="RefSeq" id="WP_186867373.1">
    <property type="nucleotide sequence ID" value="NZ_JACOPH010000010.1"/>
</dbReference>
<dbReference type="GO" id="GO:0000156">
    <property type="term" value="F:phosphorelay response regulator activity"/>
    <property type="evidence" value="ECO:0007669"/>
    <property type="project" value="InterPro"/>
</dbReference>
<evidence type="ECO:0000256" key="2">
    <source>
        <dbReference type="ARBA" id="ARBA00024867"/>
    </source>
</evidence>
<dbReference type="InterPro" id="IPR011006">
    <property type="entry name" value="CheY-like_superfamily"/>
</dbReference>
<keyword evidence="7" id="KW-1185">Reference proteome</keyword>
<dbReference type="InterPro" id="IPR046947">
    <property type="entry name" value="LytR-like"/>
</dbReference>
<feature type="domain" description="Response regulatory" evidence="4">
    <location>
        <begin position="3"/>
        <end position="119"/>
    </location>
</feature>
<dbReference type="GO" id="GO:0003677">
    <property type="term" value="F:DNA binding"/>
    <property type="evidence" value="ECO:0007669"/>
    <property type="project" value="InterPro"/>
</dbReference>
<evidence type="ECO:0000313" key="7">
    <source>
        <dbReference type="Proteomes" id="UP000606720"/>
    </source>
</evidence>
<feature type="modified residue" description="4-aspartylphosphate" evidence="3">
    <location>
        <position position="56"/>
    </location>
</feature>
<dbReference type="PANTHER" id="PTHR37299">
    <property type="entry name" value="TRANSCRIPTIONAL REGULATOR-RELATED"/>
    <property type="match status" value="1"/>
</dbReference>
<protein>
    <recommendedName>
        <fullName evidence="1">Stage 0 sporulation protein A homolog</fullName>
    </recommendedName>
</protein>
<dbReference type="InterPro" id="IPR001789">
    <property type="entry name" value="Sig_transdc_resp-reg_receiver"/>
</dbReference>
<feature type="domain" description="HTH LytTR-type" evidence="5">
    <location>
        <begin position="128"/>
        <end position="226"/>
    </location>
</feature>
<dbReference type="SMART" id="SM00850">
    <property type="entry name" value="LytTR"/>
    <property type="match status" value="1"/>
</dbReference>
<organism evidence="6 7">
    <name type="scientific">Roseburia zhanii</name>
    <dbReference type="NCBI Taxonomy" id="2763064"/>
    <lineage>
        <taxon>Bacteria</taxon>
        <taxon>Bacillati</taxon>
        <taxon>Bacillota</taxon>
        <taxon>Clostridia</taxon>
        <taxon>Lachnospirales</taxon>
        <taxon>Lachnospiraceae</taxon>
        <taxon>Roseburia</taxon>
    </lineage>
</organism>
<dbReference type="AlphaFoldDB" id="A0A923LPX5"/>
<proteinExistence type="predicted"/>
<dbReference type="SUPFAM" id="SSF52172">
    <property type="entry name" value="CheY-like"/>
    <property type="match status" value="1"/>
</dbReference>
<dbReference type="PROSITE" id="PS50930">
    <property type="entry name" value="HTH_LYTTR"/>
    <property type="match status" value="1"/>
</dbReference>
<dbReference type="Gene3D" id="2.40.50.1020">
    <property type="entry name" value="LytTr DNA-binding domain"/>
    <property type="match status" value="1"/>
</dbReference>
<evidence type="ECO:0000256" key="3">
    <source>
        <dbReference type="PROSITE-ProRule" id="PRU00169"/>
    </source>
</evidence>
<keyword evidence="3" id="KW-0597">Phosphoprotein</keyword>
<evidence type="ECO:0000259" key="4">
    <source>
        <dbReference type="PROSITE" id="PS50110"/>
    </source>
</evidence>
<dbReference type="InterPro" id="IPR007492">
    <property type="entry name" value="LytTR_DNA-bd_dom"/>
</dbReference>
<dbReference type="Proteomes" id="UP000606720">
    <property type="component" value="Unassembled WGS sequence"/>
</dbReference>
<sequence length="232" mass="27960">MLQIAICDDVVEQTLVLQNYVREYCERRKIEYKLYIYTSGIEMLADAEKMDIVFLDIEMPNLDGIETGRQIRKKNSVCRIIMATCMVERMKEAFFIEAFRFIVKPFDQKEVEEALDACMKKILGSRSILLYLNRNIYEVHQSEIQYIITYDSACEYRVRDKMLRSETSLRELESQLDNRLFFRVHRKYIVNMAHIRSYKNGQIQMKDVKLPVSRRRKKEFEQAYMEFDLKYR</sequence>
<dbReference type="Pfam" id="PF00072">
    <property type="entry name" value="Response_reg"/>
    <property type="match status" value="1"/>
</dbReference>
<dbReference type="PANTHER" id="PTHR37299:SF1">
    <property type="entry name" value="STAGE 0 SPORULATION PROTEIN A HOMOLOG"/>
    <property type="match status" value="1"/>
</dbReference>
<evidence type="ECO:0000313" key="6">
    <source>
        <dbReference type="EMBL" id="MBC5714753.1"/>
    </source>
</evidence>
<dbReference type="Pfam" id="PF04397">
    <property type="entry name" value="LytTR"/>
    <property type="match status" value="1"/>
</dbReference>
<evidence type="ECO:0000256" key="1">
    <source>
        <dbReference type="ARBA" id="ARBA00018672"/>
    </source>
</evidence>
<dbReference type="PROSITE" id="PS50110">
    <property type="entry name" value="RESPONSE_REGULATORY"/>
    <property type="match status" value="1"/>
</dbReference>
<dbReference type="SMART" id="SM00448">
    <property type="entry name" value="REC"/>
    <property type="match status" value="1"/>
</dbReference>
<evidence type="ECO:0000259" key="5">
    <source>
        <dbReference type="PROSITE" id="PS50930"/>
    </source>
</evidence>
<gene>
    <name evidence="6" type="ORF">H8S17_11180</name>
</gene>
<dbReference type="Gene3D" id="3.40.50.2300">
    <property type="match status" value="1"/>
</dbReference>
<accession>A0A923LPX5</accession>